<protein>
    <recommendedName>
        <fullName evidence="1">DNA topoisomerase I catalytic core eukaryotic-type domain-containing protein</fullName>
    </recommendedName>
</protein>
<evidence type="ECO:0000313" key="3">
    <source>
        <dbReference type="Proteomes" id="UP001499854"/>
    </source>
</evidence>
<dbReference type="SUPFAM" id="SSF52499">
    <property type="entry name" value="Isochorismatase-like hydrolases"/>
    <property type="match status" value="1"/>
</dbReference>
<dbReference type="SUPFAM" id="SSF56349">
    <property type="entry name" value="DNA breaking-rejoining enzymes"/>
    <property type="match status" value="1"/>
</dbReference>
<name>A0ABP5DUX5_9ACTN</name>
<proteinExistence type="predicted"/>
<gene>
    <name evidence="2" type="ORF">GCM10009838_55830</name>
</gene>
<sequence length="170" mass="18448">MIVIDMINAYDREDADLLVPSVRGVVPVLHKLLERAHIVLSGQVTEQCVLYSALDAQDLAGEESTAKDFRTWHATVLAAVGLAVSEPVSPAATARRRAVSRAVTEAAEYLGNTPAVCRASYIDHRVIDRYLNGETVPLRLGELGRATPQGNPATHGHAERAVLRMLRDSD</sequence>
<evidence type="ECO:0000259" key="1">
    <source>
        <dbReference type="Pfam" id="PF01028"/>
    </source>
</evidence>
<dbReference type="Gene3D" id="1.10.132.120">
    <property type="match status" value="1"/>
</dbReference>
<dbReference type="InterPro" id="IPR013500">
    <property type="entry name" value="TopoI_cat_euk"/>
</dbReference>
<dbReference type="InterPro" id="IPR011010">
    <property type="entry name" value="DNA_brk_join_enz"/>
</dbReference>
<keyword evidence="3" id="KW-1185">Reference proteome</keyword>
<dbReference type="InterPro" id="IPR036380">
    <property type="entry name" value="Isochorismatase-like_sf"/>
</dbReference>
<dbReference type="Proteomes" id="UP001499854">
    <property type="component" value="Unassembled WGS sequence"/>
</dbReference>
<reference evidence="3" key="1">
    <citation type="journal article" date="2019" name="Int. J. Syst. Evol. Microbiol.">
        <title>The Global Catalogue of Microorganisms (GCM) 10K type strain sequencing project: providing services to taxonomists for standard genome sequencing and annotation.</title>
        <authorList>
            <consortium name="The Broad Institute Genomics Platform"/>
            <consortium name="The Broad Institute Genome Sequencing Center for Infectious Disease"/>
            <person name="Wu L."/>
            <person name="Ma J."/>
        </authorList>
    </citation>
    <scope>NUCLEOTIDE SEQUENCE [LARGE SCALE GENOMIC DNA]</scope>
    <source>
        <strain evidence="3">JCM 16013</strain>
    </source>
</reference>
<evidence type="ECO:0000313" key="2">
    <source>
        <dbReference type="EMBL" id="GAA1986221.1"/>
    </source>
</evidence>
<comment type="caution">
    <text evidence="2">The sequence shown here is derived from an EMBL/GenBank/DDBJ whole genome shotgun (WGS) entry which is preliminary data.</text>
</comment>
<accession>A0ABP5DUX5</accession>
<dbReference type="EMBL" id="BAAAQM010000037">
    <property type="protein sequence ID" value="GAA1986221.1"/>
    <property type="molecule type" value="Genomic_DNA"/>
</dbReference>
<dbReference type="Pfam" id="PF01028">
    <property type="entry name" value="Topoisom_I"/>
    <property type="match status" value="1"/>
</dbReference>
<organism evidence="2 3">
    <name type="scientific">Catenulispora subtropica</name>
    <dbReference type="NCBI Taxonomy" id="450798"/>
    <lineage>
        <taxon>Bacteria</taxon>
        <taxon>Bacillati</taxon>
        <taxon>Actinomycetota</taxon>
        <taxon>Actinomycetes</taxon>
        <taxon>Catenulisporales</taxon>
        <taxon>Catenulisporaceae</taxon>
        <taxon>Catenulispora</taxon>
    </lineage>
</organism>
<feature type="domain" description="DNA topoisomerase I catalytic core eukaryotic-type" evidence="1">
    <location>
        <begin position="62"/>
        <end position="118"/>
    </location>
</feature>